<organism evidence="1">
    <name type="scientific">uncultured Caudovirales phage</name>
    <dbReference type="NCBI Taxonomy" id="2100421"/>
    <lineage>
        <taxon>Viruses</taxon>
        <taxon>Duplodnaviria</taxon>
        <taxon>Heunggongvirae</taxon>
        <taxon>Uroviricota</taxon>
        <taxon>Caudoviricetes</taxon>
        <taxon>Peduoviridae</taxon>
        <taxon>Maltschvirus</taxon>
        <taxon>Maltschvirus maltsch</taxon>
    </lineage>
</organism>
<evidence type="ECO:0000313" key="1">
    <source>
        <dbReference type="EMBL" id="CAB4160145.1"/>
    </source>
</evidence>
<accession>A0A6J5NSR0</accession>
<gene>
    <name evidence="1" type="ORF">UFOVP724_89</name>
</gene>
<reference evidence="1" key="1">
    <citation type="submission" date="2020-04" db="EMBL/GenBank/DDBJ databases">
        <authorList>
            <person name="Chiriac C."/>
            <person name="Salcher M."/>
            <person name="Ghai R."/>
            <person name="Kavagutti S V."/>
        </authorList>
    </citation>
    <scope>NUCLEOTIDE SEQUENCE</scope>
</reference>
<name>A0A6J5NSR0_9CAUD</name>
<protein>
    <submittedName>
        <fullName evidence="1">Uncharacterized protein</fullName>
    </submittedName>
</protein>
<sequence>MMKISEQDVRLYNMIMDVPLPASHPRYKVQKQFFEFQKEYPLLKVETADLYNNGGYVSIHFDKDEFNVLCDMDDMTIEFAILIDYEEASFETIDKIPFNWDTLRSRLNDMQLVAPWTETFDNEDTEELARAKTIEHLNKKWNSK</sequence>
<proteinExistence type="predicted"/>
<dbReference type="EMBL" id="LR796696">
    <property type="protein sequence ID" value="CAB4160145.1"/>
    <property type="molecule type" value="Genomic_DNA"/>
</dbReference>